<feature type="domain" description="PAS" evidence="10">
    <location>
        <begin position="625"/>
        <end position="669"/>
    </location>
</feature>
<evidence type="ECO:0000313" key="13">
    <source>
        <dbReference type="Proteomes" id="UP000011615"/>
    </source>
</evidence>
<dbReference type="InterPro" id="IPR000700">
    <property type="entry name" value="PAS-assoc_C"/>
</dbReference>
<dbReference type="STRING" id="1230457.C476_04255"/>
<sequence length="1125" mass="125940">MTASALTDSLRETLACFDDTGVPRTTSEVADRLDLGRRSTYDRLERLVERGRLETKKVGASARVWWRPPKAADRATAGEDRPAVAGPLIDVIDDAEIGLFVLDADLEVVWLNETAEQYFDLDRSRALGRGNRALVTEHLSDVIDDGASFADTVLTADEDKTYAERFECHVTAGEDREERWLEYRSKPIESGDYAGGRIDLYYDVTDRKRSAHACHTERTLLERVLEASPTGIGIFDADGKARRINQQFIEYLGLAGSEADPDTYILGDQPLLDEEGAVIPFPERPAARALGTGESVIDQHCQLNGDDGQTRWLSINAEPLDDDAGVIVTVDDITQLKEQAKRLERQHDDLEAELDAVFERIDDAFYALDDEFRFTYVNDRAETLLGHSESELLGRNIWQALSVPVDDPLRTRYETALATQTATSFERYSEPLDIWEIVKVFPSESGLSVYFTDISEQKERERDLEESERRYRTLVENFPNGMVTLFDDDLEYTLAGGELVKQCGLDPDQLVGAPAGTLFTEPATCDQVEAAYQRALDGETTTLEVTQDGRELWIQVSPVTDDDGIVFSGMAICQDITERKRKERQLREHEASLERTTELLEQSQQLASVGAWELDVSTTPADLRWTDEVYRIHGLSPEQAVDLEESISFYHPEDQLQLREAIDRAIEDGSPYDLTLRIVPNDGDLRWVRSICDPVQTDGEVVALRGAFQDITERIEHEQDLERQREQLAALNNLNDVVRSITDEVIAQSTREEIERVVCKRLAEAESYLFAWVGDVDVDSQTVNLRAEAGVDGYLDEITISTDPDDERSQGPTGRAILERETQTSQDIEADSRHDPWRDHIEQYGFRSSAAIPIVYEDTVYGVLNVYADRPNAFEGEERAVVSQLGEVVGHAIAATERKRALMSDDVVELQFRIRDIFAAVGADATASGSITIDHMVPIENDEYLVYGTLTEDAIAGMDALVDAIPHWVDVTYRTANGSANFELRLSDPPVLSTIASLGGAIERVVIEDGDYRMTVLLAPGADVRRAIDIVQTTYPAAELLKHRQITRPDTTAERIRHVLTDELTDRQRAALEAAYHAGFFEWPRDASGEDVSASLEIAPATFHQHLRRAQKKIFESLLSGSRAP</sequence>
<dbReference type="InterPro" id="IPR001610">
    <property type="entry name" value="PAC"/>
</dbReference>
<comment type="catalytic activity">
    <reaction evidence="1">
        <text>ATP + protein L-histidine = ADP + protein N-phospho-L-histidine.</text>
        <dbReference type="EC" id="2.7.13.3"/>
    </reaction>
</comment>
<dbReference type="SMART" id="SM00091">
    <property type="entry name" value="PAS"/>
    <property type="match status" value="5"/>
</dbReference>
<dbReference type="PANTHER" id="PTHR43304:SF1">
    <property type="entry name" value="PAC DOMAIN-CONTAINING PROTEIN"/>
    <property type="match status" value="1"/>
</dbReference>
<dbReference type="Gene3D" id="3.30.450.20">
    <property type="entry name" value="PAS domain"/>
    <property type="match status" value="5"/>
</dbReference>
<dbReference type="InterPro" id="IPR029016">
    <property type="entry name" value="GAF-like_dom_sf"/>
</dbReference>
<dbReference type="Pfam" id="PF08448">
    <property type="entry name" value="PAS_4"/>
    <property type="match status" value="4"/>
</dbReference>
<dbReference type="Proteomes" id="UP000011615">
    <property type="component" value="Unassembled WGS sequence"/>
</dbReference>
<dbReference type="InterPro" id="IPR052162">
    <property type="entry name" value="Sensor_kinase/Photoreceptor"/>
</dbReference>
<dbReference type="Pfam" id="PF04967">
    <property type="entry name" value="HTH_10"/>
    <property type="match status" value="1"/>
</dbReference>
<dbReference type="InterPro" id="IPR035965">
    <property type="entry name" value="PAS-like_dom_sf"/>
</dbReference>
<evidence type="ECO:0000256" key="2">
    <source>
        <dbReference type="ARBA" id="ARBA00012438"/>
    </source>
</evidence>
<dbReference type="eggNOG" id="arCOG02276">
    <property type="taxonomic scope" value="Archaea"/>
</dbReference>
<reference evidence="12 13" key="1">
    <citation type="journal article" date="2014" name="PLoS Genet.">
        <title>Phylogenetically driven sequencing of extremely halophilic archaea reveals strategies for static and dynamic osmo-response.</title>
        <authorList>
            <person name="Becker E.A."/>
            <person name="Seitzer P.M."/>
            <person name="Tritt A."/>
            <person name="Larsen D."/>
            <person name="Krusor M."/>
            <person name="Yao A.I."/>
            <person name="Wu D."/>
            <person name="Madern D."/>
            <person name="Eisen J.A."/>
            <person name="Darling A.E."/>
            <person name="Facciotti M.T."/>
        </authorList>
    </citation>
    <scope>NUCLEOTIDE SEQUENCE [LARGE SCALE GENOMIC DNA]</scope>
    <source>
        <strain evidence="12 13">JCM 13563</strain>
    </source>
</reference>
<dbReference type="eggNOG" id="arCOG02352">
    <property type="taxonomic scope" value="Archaea"/>
</dbReference>
<dbReference type="SUPFAM" id="SSF55781">
    <property type="entry name" value="GAF domain-like"/>
    <property type="match status" value="1"/>
</dbReference>
<evidence type="ECO:0000256" key="8">
    <source>
        <dbReference type="SAM" id="Coils"/>
    </source>
</evidence>
<keyword evidence="7" id="KW-0804">Transcription</keyword>
<dbReference type="NCBIfam" id="TIGR00229">
    <property type="entry name" value="sensory_box"/>
    <property type="match status" value="3"/>
</dbReference>
<dbReference type="eggNOG" id="arCOG06918">
    <property type="taxonomic scope" value="Archaea"/>
</dbReference>
<keyword evidence="4" id="KW-0808">Transferase</keyword>
<feature type="coiled-coil region" evidence="8">
    <location>
        <begin position="326"/>
        <end position="360"/>
    </location>
</feature>
<dbReference type="Gene3D" id="3.30.450.40">
    <property type="match status" value="1"/>
</dbReference>
<dbReference type="RefSeq" id="WP_008010216.1">
    <property type="nucleotide sequence ID" value="NZ_AOIT01000021.1"/>
</dbReference>
<evidence type="ECO:0000256" key="4">
    <source>
        <dbReference type="ARBA" id="ARBA00022679"/>
    </source>
</evidence>
<dbReference type="PROSITE" id="PS50113">
    <property type="entry name" value="PAC"/>
    <property type="match status" value="3"/>
</dbReference>
<keyword evidence="8" id="KW-0175">Coiled coil</keyword>
<dbReference type="EC" id="2.7.13.3" evidence="2"/>
<dbReference type="PATRIC" id="fig|1230457.4.peg.850"/>
<feature type="domain" description="PAC" evidence="11">
    <location>
        <begin position="536"/>
        <end position="588"/>
    </location>
</feature>
<organism evidence="12 13">
    <name type="scientific">Natrinema limicola JCM 13563</name>
    <dbReference type="NCBI Taxonomy" id="1230457"/>
    <lineage>
        <taxon>Archaea</taxon>
        <taxon>Methanobacteriati</taxon>
        <taxon>Methanobacteriota</taxon>
        <taxon>Stenosarchaea group</taxon>
        <taxon>Halobacteria</taxon>
        <taxon>Halobacteriales</taxon>
        <taxon>Natrialbaceae</taxon>
        <taxon>Natrinema</taxon>
    </lineage>
</organism>
<dbReference type="CDD" id="cd00130">
    <property type="entry name" value="PAS"/>
    <property type="match status" value="2"/>
</dbReference>
<dbReference type="Pfam" id="PF13185">
    <property type="entry name" value="GAF_2"/>
    <property type="match status" value="1"/>
</dbReference>
<evidence type="ECO:0000256" key="1">
    <source>
        <dbReference type="ARBA" id="ARBA00000085"/>
    </source>
</evidence>
<dbReference type="InterPro" id="IPR003018">
    <property type="entry name" value="GAF"/>
</dbReference>
<feature type="domain" description="PAS" evidence="10">
    <location>
        <begin position="350"/>
        <end position="420"/>
    </location>
</feature>
<dbReference type="SMART" id="SM00065">
    <property type="entry name" value="GAF"/>
    <property type="match status" value="1"/>
</dbReference>
<gene>
    <name evidence="12" type="ORF">C476_04255</name>
</gene>
<dbReference type="SUPFAM" id="SSF55785">
    <property type="entry name" value="PYP-like sensor domain (PAS domain)"/>
    <property type="match status" value="5"/>
</dbReference>
<evidence type="ECO:0000256" key="7">
    <source>
        <dbReference type="ARBA" id="ARBA00023163"/>
    </source>
</evidence>
<feature type="domain" description="PAC" evidence="11">
    <location>
        <begin position="672"/>
        <end position="723"/>
    </location>
</feature>
<evidence type="ECO:0000256" key="5">
    <source>
        <dbReference type="ARBA" id="ARBA00022777"/>
    </source>
</evidence>
<feature type="domain" description="PAS" evidence="10">
    <location>
        <begin position="467"/>
        <end position="539"/>
    </location>
</feature>
<dbReference type="EMBL" id="AOIT01000021">
    <property type="protein sequence ID" value="ELZ23930.1"/>
    <property type="molecule type" value="Genomic_DNA"/>
</dbReference>
<dbReference type="Pfam" id="PF15915">
    <property type="entry name" value="BAT"/>
    <property type="match status" value="1"/>
</dbReference>
<proteinExistence type="predicted"/>
<evidence type="ECO:0000313" key="12">
    <source>
        <dbReference type="EMBL" id="ELZ23930.1"/>
    </source>
</evidence>
<name>M0CKW6_9EURY</name>
<dbReference type="PANTHER" id="PTHR43304">
    <property type="entry name" value="PHYTOCHROME-LIKE PROTEIN CPH1"/>
    <property type="match status" value="1"/>
</dbReference>
<feature type="domain" description="PAS" evidence="10">
    <location>
        <begin position="88"/>
        <end position="129"/>
    </location>
</feature>
<evidence type="ECO:0000256" key="6">
    <source>
        <dbReference type="ARBA" id="ARBA00023015"/>
    </source>
</evidence>
<dbReference type="InterPro" id="IPR000014">
    <property type="entry name" value="PAS"/>
</dbReference>
<keyword evidence="6" id="KW-0805">Transcription regulation</keyword>
<dbReference type="GO" id="GO:0004673">
    <property type="term" value="F:protein histidine kinase activity"/>
    <property type="evidence" value="ECO:0007669"/>
    <property type="project" value="UniProtKB-EC"/>
</dbReference>
<evidence type="ECO:0000256" key="9">
    <source>
        <dbReference type="SAM" id="MobiDB-lite"/>
    </source>
</evidence>
<keyword evidence="5" id="KW-0418">Kinase</keyword>
<comment type="caution">
    <text evidence="12">The sequence shown here is derived from an EMBL/GenBank/DDBJ whole genome shotgun (WGS) entry which is preliminary data.</text>
</comment>
<dbReference type="Pfam" id="PF08447">
    <property type="entry name" value="PAS_3"/>
    <property type="match status" value="1"/>
</dbReference>
<protein>
    <recommendedName>
        <fullName evidence="2">histidine kinase</fullName>
        <ecNumber evidence="2">2.7.13.3</ecNumber>
    </recommendedName>
</protein>
<feature type="domain" description="PAS" evidence="10">
    <location>
        <begin position="217"/>
        <end position="258"/>
    </location>
</feature>
<dbReference type="InterPro" id="IPR031803">
    <property type="entry name" value="BAT_GAF/HTH-assoc"/>
</dbReference>
<accession>M0CKW6</accession>
<dbReference type="Gene3D" id="2.10.70.100">
    <property type="match status" value="1"/>
</dbReference>
<evidence type="ECO:0000256" key="3">
    <source>
        <dbReference type="ARBA" id="ARBA00022553"/>
    </source>
</evidence>
<dbReference type="InterPro" id="IPR013655">
    <property type="entry name" value="PAS_fold_3"/>
</dbReference>
<dbReference type="InterPro" id="IPR007050">
    <property type="entry name" value="HTH_bacterioopsin"/>
</dbReference>
<dbReference type="SMART" id="SM00086">
    <property type="entry name" value="PAC"/>
    <property type="match status" value="3"/>
</dbReference>
<feature type="domain" description="PAC" evidence="11">
    <location>
        <begin position="297"/>
        <end position="345"/>
    </location>
</feature>
<evidence type="ECO:0000259" key="11">
    <source>
        <dbReference type="PROSITE" id="PS50113"/>
    </source>
</evidence>
<keyword evidence="3" id="KW-0597">Phosphoprotein</keyword>
<dbReference type="AlphaFoldDB" id="M0CKW6"/>
<feature type="region of interest" description="Disordered" evidence="9">
    <location>
        <begin position="800"/>
        <end position="832"/>
    </location>
</feature>
<keyword evidence="13" id="KW-1185">Reference proteome</keyword>
<dbReference type="InterPro" id="IPR013656">
    <property type="entry name" value="PAS_4"/>
</dbReference>
<evidence type="ECO:0000259" key="10">
    <source>
        <dbReference type="PROSITE" id="PS50112"/>
    </source>
</evidence>
<dbReference type="PROSITE" id="PS50112">
    <property type="entry name" value="PAS"/>
    <property type="match status" value="5"/>
</dbReference>
<feature type="coiled-coil region" evidence="8">
    <location>
        <begin position="579"/>
        <end position="606"/>
    </location>
</feature>
<dbReference type="eggNOG" id="arCOG06796">
    <property type="taxonomic scope" value="Archaea"/>
</dbReference>